<keyword evidence="11" id="KW-1185">Reference proteome</keyword>
<organism evidence="10 11">
    <name type="scientific">Cognatilysobacter bugurensis</name>
    <dbReference type="NCBI Taxonomy" id="543356"/>
    <lineage>
        <taxon>Bacteria</taxon>
        <taxon>Pseudomonadati</taxon>
        <taxon>Pseudomonadota</taxon>
        <taxon>Gammaproteobacteria</taxon>
        <taxon>Lysobacterales</taxon>
        <taxon>Lysobacteraceae</taxon>
        <taxon>Cognatilysobacter</taxon>
    </lineage>
</organism>
<feature type="transmembrane region" description="Helical" evidence="7">
    <location>
        <begin position="347"/>
        <end position="366"/>
    </location>
</feature>
<dbReference type="RefSeq" id="WP_189455504.1">
    <property type="nucleotide sequence ID" value="NZ_BMYD01000002.1"/>
</dbReference>
<comment type="caution">
    <text evidence="10">The sequence shown here is derived from an EMBL/GenBank/DDBJ whole genome shotgun (WGS) entry which is preliminary data.</text>
</comment>
<feature type="transmembrane region" description="Helical" evidence="7">
    <location>
        <begin position="302"/>
        <end position="326"/>
    </location>
</feature>
<dbReference type="Proteomes" id="UP000646426">
    <property type="component" value="Unassembled WGS sequence"/>
</dbReference>
<dbReference type="PROSITE" id="PS51352">
    <property type="entry name" value="THIOREDOXIN_2"/>
    <property type="match status" value="1"/>
</dbReference>
<evidence type="ECO:0000256" key="1">
    <source>
        <dbReference type="ARBA" id="ARBA00004651"/>
    </source>
</evidence>
<dbReference type="EMBL" id="BMYD01000002">
    <property type="protein sequence ID" value="GHA80353.1"/>
    <property type="molecule type" value="Genomic_DNA"/>
</dbReference>
<reference evidence="10" key="1">
    <citation type="journal article" date="2014" name="Int. J. Syst. Evol. Microbiol.">
        <title>Complete genome sequence of Corynebacterium casei LMG S-19264T (=DSM 44701T), isolated from a smear-ripened cheese.</title>
        <authorList>
            <consortium name="US DOE Joint Genome Institute (JGI-PGF)"/>
            <person name="Walter F."/>
            <person name="Albersmeier A."/>
            <person name="Kalinowski J."/>
            <person name="Ruckert C."/>
        </authorList>
    </citation>
    <scope>NUCLEOTIDE SEQUENCE</scope>
    <source>
        <strain evidence="10">KCTC 23077</strain>
    </source>
</reference>
<evidence type="ECO:0000259" key="9">
    <source>
        <dbReference type="PROSITE" id="PS51352"/>
    </source>
</evidence>
<dbReference type="Pfam" id="PF13899">
    <property type="entry name" value="Thioredoxin_7"/>
    <property type="match status" value="1"/>
</dbReference>
<dbReference type="InterPro" id="IPR003834">
    <property type="entry name" value="Cyt_c_assmbl_TM_dom"/>
</dbReference>
<dbReference type="CDD" id="cd02953">
    <property type="entry name" value="DsbDgamma"/>
    <property type="match status" value="1"/>
</dbReference>
<accession>A0A918SZ40</accession>
<dbReference type="PANTHER" id="PTHR32234">
    <property type="entry name" value="THIOL:DISULFIDE INTERCHANGE PROTEIN DSBD"/>
    <property type="match status" value="1"/>
</dbReference>
<sequence>MTRSLALLIQLTALLAPALAWAASPPVQTDHLQSRLVAESTAAVPGETLTLGLLLEHDPHWHTYWRNPGDSGLPTEIKLSLPDGVVAAPIAWPHPQRFTLSDIVNFGYGDRRLLPISIKVPADYAASTLPVRASANWLICEVECIPGKAEHAFELPVASNAAADSRWASDFAAARADQPRATPATLEVVEDAGAITLTLAGLDGATEPAQWQWFPETPEIVANGAQPQWQRTAEGWQGRWPKSEYFTALPAQIALVGVDGDGVAWRVAGGNSGAGTATAATAAAAPVGAAPEGGDAVEPLSLLPALLLAFIGGLILNLMPCVFPVLSIKAMGALGSADDRAELRRHGLWYALGIVATFVLLAGVLIALRAGGQQLGWGFQLQEPRFVAAVALLLFAMALSFSGVWEFGGRLMGAGQTLTEGQGARASFFTGALAVVVASPCTAPFMGTALGWALAQPAAAALSVFVALGLGLAAPMLLLGFVPALARALPRSGPWLEGFRQFLAFPLYLTVVWLLWVYGEQTSPLGMAWLLAALTALAFALWLLGRRPAMRSPTLRVGAAVVSAAALVVAIGLPLAAAPAAVEPQQARSADGLGEPWSEQRLAELRAAGKPVLVNMTAAWCITCLANERTALSTDAVREALAARDVAYLKGDWTRNDEAITRYLQRYGRNGVPLYVLYPADGGAPRVLPQLLTADGVADAIRSM</sequence>
<feature type="transmembrane region" description="Helical" evidence="7">
    <location>
        <begin position="525"/>
        <end position="545"/>
    </location>
</feature>
<comment type="subcellular location">
    <subcellularLocation>
        <location evidence="1">Cell membrane</location>
        <topology evidence="1">Multi-pass membrane protein</topology>
    </subcellularLocation>
</comment>
<proteinExistence type="predicted"/>
<dbReference type="SUPFAM" id="SSF52833">
    <property type="entry name" value="Thioredoxin-like"/>
    <property type="match status" value="1"/>
</dbReference>
<feature type="transmembrane region" description="Helical" evidence="7">
    <location>
        <begin position="386"/>
        <end position="407"/>
    </location>
</feature>
<dbReference type="Pfam" id="PF02683">
    <property type="entry name" value="DsbD_TM"/>
    <property type="match status" value="1"/>
</dbReference>
<dbReference type="InterPro" id="IPR013766">
    <property type="entry name" value="Thioredoxin_domain"/>
</dbReference>
<evidence type="ECO:0000256" key="2">
    <source>
        <dbReference type="ARBA" id="ARBA00022475"/>
    </source>
</evidence>
<feature type="transmembrane region" description="Helical" evidence="7">
    <location>
        <begin position="428"/>
        <end position="454"/>
    </location>
</feature>
<reference evidence="10" key="2">
    <citation type="submission" date="2020-09" db="EMBL/GenBank/DDBJ databases">
        <authorList>
            <person name="Sun Q."/>
            <person name="Kim S."/>
        </authorList>
    </citation>
    <scope>NUCLEOTIDE SEQUENCE</scope>
    <source>
        <strain evidence="10">KCTC 23077</strain>
    </source>
</reference>
<evidence type="ECO:0000256" key="7">
    <source>
        <dbReference type="SAM" id="Phobius"/>
    </source>
</evidence>
<dbReference type="GO" id="GO:0005886">
    <property type="term" value="C:plasma membrane"/>
    <property type="evidence" value="ECO:0007669"/>
    <property type="project" value="UniProtKB-SubCell"/>
</dbReference>
<protein>
    <submittedName>
        <fullName evidence="10">Thiol:disulfide interchange protein DsbD</fullName>
    </submittedName>
</protein>
<feature type="signal peptide" evidence="8">
    <location>
        <begin position="1"/>
        <end position="22"/>
    </location>
</feature>
<dbReference type="GO" id="GO:0015035">
    <property type="term" value="F:protein-disulfide reductase activity"/>
    <property type="evidence" value="ECO:0007669"/>
    <property type="project" value="TreeGrafter"/>
</dbReference>
<dbReference type="InterPro" id="IPR028250">
    <property type="entry name" value="DsbDN"/>
</dbReference>
<evidence type="ECO:0000256" key="5">
    <source>
        <dbReference type="ARBA" id="ARBA00022989"/>
    </source>
</evidence>
<evidence type="ECO:0000313" key="11">
    <source>
        <dbReference type="Proteomes" id="UP000646426"/>
    </source>
</evidence>
<evidence type="ECO:0000256" key="3">
    <source>
        <dbReference type="ARBA" id="ARBA00022692"/>
    </source>
</evidence>
<dbReference type="GO" id="GO:0017004">
    <property type="term" value="P:cytochrome complex assembly"/>
    <property type="evidence" value="ECO:0007669"/>
    <property type="project" value="UniProtKB-KW"/>
</dbReference>
<dbReference type="PANTHER" id="PTHR32234:SF3">
    <property type="entry name" value="SUPPRESSION OF COPPER SENSITIVITY PROTEIN"/>
    <property type="match status" value="1"/>
</dbReference>
<feature type="transmembrane region" description="Helical" evidence="7">
    <location>
        <begin position="460"/>
        <end position="482"/>
    </location>
</feature>
<feature type="chain" id="PRO_5036953122" evidence="8">
    <location>
        <begin position="23"/>
        <end position="704"/>
    </location>
</feature>
<feature type="transmembrane region" description="Helical" evidence="7">
    <location>
        <begin position="502"/>
        <end position="519"/>
    </location>
</feature>
<gene>
    <name evidence="10" type="ORF">GCM10007067_17620</name>
</gene>
<keyword evidence="2" id="KW-1003">Cell membrane</keyword>
<feature type="domain" description="Thioredoxin" evidence="9">
    <location>
        <begin position="569"/>
        <end position="704"/>
    </location>
</feature>
<feature type="transmembrane region" description="Helical" evidence="7">
    <location>
        <begin position="557"/>
        <end position="577"/>
    </location>
</feature>
<dbReference type="Pfam" id="PF11412">
    <property type="entry name" value="DsbD_N"/>
    <property type="match status" value="1"/>
</dbReference>
<dbReference type="AlphaFoldDB" id="A0A918SZ40"/>
<dbReference type="InterPro" id="IPR036249">
    <property type="entry name" value="Thioredoxin-like_sf"/>
</dbReference>
<name>A0A918SZ40_9GAMM</name>
<keyword evidence="4" id="KW-0201">Cytochrome c-type biogenesis</keyword>
<keyword evidence="3 7" id="KW-0812">Transmembrane</keyword>
<dbReference type="GO" id="GO:0045454">
    <property type="term" value="P:cell redox homeostasis"/>
    <property type="evidence" value="ECO:0007669"/>
    <property type="project" value="TreeGrafter"/>
</dbReference>
<evidence type="ECO:0000256" key="8">
    <source>
        <dbReference type="SAM" id="SignalP"/>
    </source>
</evidence>
<keyword evidence="5 7" id="KW-1133">Transmembrane helix</keyword>
<evidence type="ECO:0000313" key="10">
    <source>
        <dbReference type="EMBL" id="GHA80353.1"/>
    </source>
</evidence>
<evidence type="ECO:0000256" key="4">
    <source>
        <dbReference type="ARBA" id="ARBA00022748"/>
    </source>
</evidence>
<evidence type="ECO:0000256" key="6">
    <source>
        <dbReference type="ARBA" id="ARBA00023136"/>
    </source>
</evidence>
<dbReference type="InterPro" id="IPR035671">
    <property type="entry name" value="DsbD_gamma"/>
</dbReference>
<dbReference type="Gene3D" id="3.40.30.10">
    <property type="entry name" value="Glutaredoxin"/>
    <property type="match status" value="1"/>
</dbReference>
<keyword evidence="8" id="KW-0732">Signal</keyword>
<keyword evidence="6 7" id="KW-0472">Membrane</keyword>